<feature type="transmembrane region" description="Helical" evidence="3">
    <location>
        <begin position="47"/>
        <end position="66"/>
    </location>
</feature>
<dbReference type="HOGENOM" id="CLU_1227791_0_0_4"/>
<keyword evidence="3" id="KW-1133">Transmembrane helix</keyword>
<keyword evidence="6" id="KW-1185">Reference proteome</keyword>
<organism evidence="5 6">
    <name type="scientific">Advenella kashmirensis W13003</name>
    <dbReference type="NCBI Taxonomy" id="1424334"/>
    <lineage>
        <taxon>Bacteria</taxon>
        <taxon>Pseudomonadati</taxon>
        <taxon>Pseudomonadota</taxon>
        <taxon>Betaproteobacteria</taxon>
        <taxon>Burkholderiales</taxon>
        <taxon>Alcaligenaceae</taxon>
    </lineage>
</organism>
<feature type="transmembrane region" description="Helical" evidence="3">
    <location>
        <begin position="6"/>
        <end position="27"/>
    </location>
</feature>
<dbReference type="PANTHER" id="PTHR30487">
    <property type="entry name" value="TYPE 4 PREPILIN-LIKE PROTEINS LEADER PEPTIDE-PROCESSING ENZYME"/>
    <property type="match status" value="1"/>
</dbReference>
<dbReference type="OrthoDB" id="8684298at2"/>
<protein>
    <recommendedName>
        <fullName evidence="4">Prepilin type IV endopeptidase peptidase domain-containing protein</fullName>
    </recommendedName>
</protein>
<dbReference type="AlphaFoldDB" id="V8QP98"/>
<dbReference type="InterPro" id="IPR050882">
    <property type="entry name" value="Prepilin_peptidase/N-MTase"/>
</dbReference>
<evidence type="ECO:0000259" key="4">
    <source>
        <dbReference type="Pfam" id="PF01478"/>
    </source>
</evidence>
<feature type="transmembrane region" description="Helical" evidence="3">
    <location>
        <begin position="198"/>
        <end position="217"/>
    </location>
</feature>
<dbReference type="PRINTS" id="PR00864">
    <property type="entry name" value="PREPILNPTASE"/>
</dbReference>
<comment type="caution">
    <text evidence="5">The sequence shown here is derived from an EMBL/GenBank/DDBJ whole genome shotgun (WGS) entry which is preliminary data.</text>
</comment>
<feature type="domain" description="Prepilin type IV endopeptidase peptidase" evidence="4">
    <location>
        <begin position="74"/>
        <end position="185"/>
    </location>
</feature>
<accession>V8QP98</accession>
<dbReference type="Pfam" id="PF01478">
    <property type="entry name" value="Peptidase_A24"/>
    <property type="match status" value="1"/>
</dbReference>
<feature type="transmembrane region" description="Helical" evidence="3">
    <location>
        <begin position="119"/>
        <end position="136"/>
    </location>
</feature>
<sequence>MMSGIVVSFVLALSLWPAYFLLVRVLCWRYGSTRIVACIVMAPGSFYRARLQLTAVALPVFLLVWLRGEAPHWLIFCYGLALLTLADMQMRLLPDYLLVILLWVGLIALALRLPGMPSSGPALLLFVLICFGAILFMKAQLAFCGRVGLAWGDLKLIAVLTVWLPYEQLPLALLVASLTGLVYILVKRWVVGADLRAIAFGPCLAFGALTVHLSALGPTSI</sequence>
<keyword evidence="3" id="KW-0812">Transmembrane</keyword>
<dbReference type="EMBL" id="AYXT01000011">
    <property type="protein sequence ID" value="ETF01467.1"/>
    <property type="molecule type" value="Genomic_DNA"/>
</dbReference>
<dbReference type="InterPro" id="IPR014032">
    <property type="entry name" value="Peptidase_A24A_bac"/>
</dbReference>
<evidence type="ECO:0000313" key="5">
    <source>
        <dbReference type="EMBL" id="ETF01467.1"/>
    </source>
</evidence>
<evidence type="ECO:0000256" key="1">
    <source>
        <dbReference type="ARBA" id="ARBA00005801"/>
    </source>
</evidence>
<dbReference type="InterPro" id="IPR000045">
    <property type="entry name" value="Prepilin_IV_endopep_pep"/>
</dbReference>
<dbReference type="Gene3D" id="1.20.120.1220">
    <property type="match status" value="1"/>
</dbReference>
<name>V8QP98_9BURK</name>
<gene>
    <name evidence="5" type="ORF">W822_16895</name>
</gene>
<comment type="similarity">
    <text evidence="1 2">Belongs to the peptidase A24 family.</text>
</comment>
<dbReference type="PATRIC" id="fig|1424334.3.peg.3397"/>
<dbReference type="Proteomes" id="UP000018733">
    <property type="component" value="Unassembled WGS sequence"/>
</dbReference>
<dbReference type="GO" id="GO:0006465">
    <property type="term" value="P:signal peptide processing"/>
    <property type="evidence" value="ECO:0007669"/>
    <property type="project" value="TreeGrafter"/>
</dbReference>
<dbReference type="PANTHER" id="PTHR30487:SF0">
    <property type="entry name" value="PREPILIN LEADER PEPTIDASE_N-METHYLTRANSFERASE-RELATED"/>
    <property type="match status" value="1"/>
</dbReference>
<evidence type="ECO:0000256" key="2">
    <source>
        <dbReference type="RuleBase" id="RU003793"/>
    </source>
</evidence>
<dbReference type="RefSeq" id="WP_024006320.1">
    <property type="nucleotide sequence ID" value="NZ_KI650981.1"/>
</dbReference>
<dbReference type="STRING" id="1424334.W822_16895"/>
<dbReference type="GO" id="GO:0004190">
    <property type="term" value="F:aspartic-type endopeptidase activity"/>
    <property type="evidence" value="ECO:0007669"/>
    <property type="project" value="InterPro"/>
</dbReference>
<dbReference type="GO" id="GO:0005886">
    <property type="term" value="C:plasma membrane"/>
    <property type="evidence" value="ECO:0007669"/>
    <property type="project" value="TreeGrafter"/>
</dbReference>
<feature type="transmembrane region" description="Helical" evidence="3">
    <location>
        <begin position="96"/>
        <end position="113"/>
    </location>
</feature>
<keyword evidence="3" id="KW-0472">Membrane</keyword>
<evidence type="ECO:0000313" key="6">
    <source>
        <dbReference type="Proteomes" id="UP000018733"/>
    </source>
</evidence>
<evidence type="ECO:0000256" key="3">
    <source>
        <dbReference type="SAM" id="Phobius"/>
    </source>
</evidence>
<feature type="transmembrane region" description="Helical" evidence="3">
    <location>
        <begin position="169"/>
        <end position="186"/>
    </location>
</feature>
<reference evidence="5 6" key="1">
    <citation type="journal article" date="2014" name="Genome Announc.">
        <title>Draft Genome Sequence of Advenella kashmirensis Strain W13003, a Polycyclic Aromatic Hydrocarbon-Degrading Bacterium.</title>
        <authorList>
            <person name="Wang X."/>
            <person name="Jin D."/>
            <person name="Zhou L."/>
            <person name="Wu L."/>
            <person name="An W."/>
            <person name="Zhao L."/>
        </authorList>
    </citation>
    <scope>NUCLEOTIDE SEQUENCE [LARGE SCALE GENOMIC DNA]</scope>
    <source>
        <strain evidence="5 6">W13003</strain>
    </source>
</reference>
<proteinExistence type="inferred from homology"/>
<dbReference type="eggNOG" id="COG1989">
    <property type="taxonomic scope" value="Bacteria"/>
</dbReference>